<evidence type="ECO:0000256" key="4">
    <source>
        <dbReference type="ARBA" id="ARBA00023136"/>
    </source>
</evidence>
<dbReference type="EMBL" id="CP019602">
    <property type="protein sequence ID" value="ARU15952.1"/>
    <property type="molecule type" value="Genomic_DNA"/>
</dbReference>
<keyword evidence="3 8" id="KW-0732">Signal</keyword>
<dbReference type="Pfam" id="PF02107">
    <property type="entry name" value="FlgH"/>
    <property type="match status" value="1"/>
</dbReference>
<dbReference type="KEGG" id="cman:A9D14_06825"/>
<proteinExistence type="inferred from homology"/>
<reference evidence="9 10" key="1">
    <citation type="submission" date="2017-01" db="EMBL/GenBank/DDBJ databases">
        <title>Complete genome sequence of esterase-producing bacterium Croceicoccus marinus E4A9.</title>
        <authorList>
            <person name="Wu Y.-H."/>
            <person name="Cheng H."/>
            <person name="Xu L."/>
            <person name="Huo Y.-Y."/>
            <person name="Wang C.-S."/>
            <person name="Xu X.-W."/>
        </authorList>
    </citation>
    <scope>NUCLEOTIDE SEQUENCE [LARGE SCALE GENOMIC DNA]</scope>
    <source>
        <strain evidence="9 10">E4A9</strain>
    </source>
</reference>
<evidence type="ECO:0000256" key="5">
    <source>
        <dbReference type="ARBA" id="ARBA00023143"/>
    </source>
</evidence>
<keyword evidence="4 7" id="KW-0472">Membrane</keyword>
<keyword evidence="6 7" id="KW-0998">Cell outer membrane</keyword>
<keyword evidence="10" id="KW-1185">Reference proteome</keyword>
<dbReference type="HAMAP" id="MF_00415">
    <property type="entry name" value="FlgH"/>
    <property type="match status" value="1"/>
</dbReference>
<dbReference type="AlphaFoldDB" id="A0A1Z1FB31"/>
<organism evidence="9 10">
    <name type="scientific">Croceicoccus marinus</name>
    <dbReference type="NCBI Taxonomy" id="450378"/>
    <lineage>
        <taxon>Bacteria</taxon>
        <taxon>Pseudomonadati</taxon>
        <taxon>Pseudomonadota</taxon>
        <taxon>Alphaproteobacteria</taxon>
        <taxon>Sphingomonadales</taxon>
        <taxon>Erythrobacteraceae</taxon>
        <taxon>Croceicoccus</taxon>
    </lineage>
</organism>
<comment type="subcellular location">
    <subcellularLocation>
        <location evidence="7">Cell outer membrane</location>
    </subcellularLocation>
    <subcellularLocation>
        <location evidence="7">Bacterial flagellum basal body</location>
    </subcellularLocation>
</comment>
<keyword evidence="9" id="KW-0969">Cilium</keyword>
<comment type="similarity">
    <text evidence="2 7">Belongs to the FlgH family.</text>
</comment>
<accession>A0A1Z1FB31</accession>
<protein>
    <recommendedName>
        <fullName evidence="7">Flagellar L-ring protein</fullName>
    </recommendedName>
    <alternativeName>
        <fullName evidence="7">Basal body L-ring protein</fullName>
    </alternativeName>
</protein>
<evidence type="ECO:0000256" key="1">
    <source>
        <dbReference type="ARBA" id="ARBA00002591"/>
    </source>
</evidence>
<name>A0A1Z1FB31_9SPHN</name>
<dbReference type="GO" id="GO:0009279">
    <property type="term" value="C:cell outer membrane"/>
    <property type="evidence" value="ECO:0007669"/>
    <property type="project" value="UniProtKB-SubCell"/>
</dbReference>
<evidence type="ECO:0000256" key="6">
    <source>
        <dbReference type="ARBA" id="ARBA00023237"/>
    </source>
</evidence>
<dbReference type="Proteomes" id="UP000195807">
    <property type="component" value="Chromosome"/>
</dbReference>
<evidence type="ECO:0000256" key="7">
    <source>
        <dbReference type="HAMAP-Rule" id="MF_00415"/>
    </source>
</evidence>
<dbReference type="GO" id="GO:0009427">
    <property type="term" value="C:bacterial-type flagellum basal body, distal rod, L ring"/>
    <property type="evidence" value="ECO:0007669"/>
    <property type="project" value="InterPro"/>
</dbReference>
<keyword evidence="9" id="KW-0966">Cell projection</keyword>
<dbReference type="InterPro" id="IPR000527">
    <property type="entry name" value="Flag_Lring"/>
</dbReference>
<evidence type="ECO:0000256" key="3">
    <source>
        <dbReference type="ARBA" id="ARBA00022729"/>
    </source>
</evidence>
<feature type="chain" id="PRO_5011751666" description="Flagellar L-ring protein" evidence="8">
    <location>
        <begin position="21"/>
        <end position="215"/>
    </location>
</feature>
<dbReference type="RefSeq" id="WP_066844383.1">
    <property type="nucleotide sequence ID" value="NZ_CP019602.1"/>
</dbReference>
<dbReference type="PANTHER" id="PTHR34933:SF1">
    <property type="entry name" value="FLAGELLAR L-RING PROTEIN"/>
    <property type="match status" value="1"/>
</dbReference>
<dbReference type="GO" id="GO:0071973">
    <property type="term" value="P:bacterial-type flagellum-dependent cell motility"/>
    <property type="evidence" value="ECO:0007669"/>
    <property type="project" value="InterPro"/>
</dbReference>
<evidence type="ECO:0000313" key="10">
    <source>
        <dbReference type="Proteomes" id="UP000195807"/>
    </source>
</evidence>
<comment type="subunit">
    <text evidence="7">The basal body constitutes a major portion of the flagellar organelle and consists of four rings (L,P,S, and M) mounted on a central rod.</text>
</comment>
<comment type="function">
    <text evidence="1 7">Assembles around the rod to form the L-ring and probably protects the motor/basal body from shearing forces during rotation.</text>
</comment>
<gene>
    <name evidence="7" type="primary">flgH</name>
    <name evidence="9" type="ORF">A9D14_06825</name>
</gene>
<keyword evidence="9" id="KW-0282">Flagellum</keyword>
<dbReference type="GO" id="GO:0003774">
    <property type="term" value="F:cytoskeletal motor activity"/>
    <property type="evidence" value="ECO:0007669"/>
    <property type="project" value="InterPro"/>
</dbReference>
<feature type="signal peptide" evidence="8">
    <location>
        <begin position="1"/>
        <end position="20"/>
    </location>
</feature>
<dbReference type="PRINTS" id="PR01008">
    <property type="entry name" value="FLGLRINGFLGH"/>
</dbReference>
<evidence type="ECO:0000313" key="9">
    <source>
        <dbReference type="EMBL" id="ARU15952.1"/>
    </source>
</evidence>
<sequence length="215" mass="22743">MRLVLSLVVLGSTSALQAQDADVAYRPALPLPPPPPAANGAIFQPFHGYVGLYEGNRAHRVGDLVTILLVESTITSKSVRSKNDRSGSLSLVPPLSGPFAFLSPSDLKAAGAASFSGSGSAGQNSTIATALAVTIVEVWPNGTALVQGEKNMLLSQGEEWVRFRGIIRLADVDAENTVMSSRVADAYIEYSGKGALQRASRPGWLSRFFNIISPF</sequence>
<evidence type="ECO:0000256" key="2">
    <source>
        <dbReference type="ARBA" id="ARBA00006929"/>
    </source>
</evidence>
<dbReference type="OrthoDB" id="9789227at2"/>
<dbReference type="PANTHER" id="PTHR34933">
    <property type="entry name" value="FLAGELLAR L-RING PROTEIN"/>
    <property type="match status" value="1"/>
</dbReference>
<evidence type="ECO:0000256" key="8">
    <source>
        <dbReference type="SAM" id="SignalP"/>
    </source>
</evidence>
<keyword evidence="5 7" id="KW-0975">Bacterial flagellum</keyword>
<dbReference type="STRING" id="450378.GCA_001661675_01365"/>